<reference evidence="7" key="1">
    <citation type="submission" date="2022-12" db="EMBL/GenBank/DDBJ databases">
        <title>Draft genome assemblies for two species of Escallonia (Escalloniales).</title>
        <authorList>
            <person name="Chanderbali A."/>
            <person name="Dervinis C."/>
            <person name="Anghel I."/>
            <person name="Soltis D."/>
            <person name="Soltis P."/>
            <person name="Zapata F."/>
        </authorList>
    </citation>
    <scope>NUCLEOTIDE SEQUENCE</scope>
    <source>
        <strain evidence="7">UCBG64.0493</strain>
        <tissue evidence="7">Leaf</tissue>
    </source>
</reference>
<comment type="caution">
    <text evidence="7">The sequence shown here is derived from an EMBL/GenBank/DDBJ whole genome shotgun (WGS) entry which is preliminary data.</text>
</comment>
<keyword evidence="2" id="KW-0863">Zinc-finger</keyword>
<evidence type="ECO:0000256" key="5">
    <source>
        <dbReference type="SAM" id="Phobius"/>
    </source>
</evidence>
<dbReference type="AlphaFoldDB" id="A0AA88V7V8"/>
<dbReference type="InterPro" id="IPR011016">
    <property type="entry name" value="Znf_RING-CH"/>
</dbReference>
<evidence type="ECO:0000256" key="1">
    <source>
        <dbReference type="ARBA" id="ARBA00022723"/>
    </source>
</evidence>
<evidence type="ECO:0000256" key="4">
    <source>
        <dbReference type="SAM" id="MobiDB-lite"/>
    </source>
</evidence>
<keyword evidence="8" id="KW-1185">Reference proteome</keyword>
<evidence type="ECO:0000256" key="3">
    <source>
        <dbReference type="ARBA" id="ARBA00022833"/>
    </source>
</evidence>
<evidence type="ECO:0000256" key="2">
    <source>
        <dbReference type="ARBA" id="ARBA00022771"/>
    </source>
</evidence>
<keyword evidence="5" id="KW-1133">Transmembrane helix</keyword>
<dbReference type="PANTHER" id="PTHR46214">
    <property type="entry name" value="ZINC FINGER, RING-CH-TYPE"/>
    <property type="match status" value="1"/>
</dbReference>
<evidence type="ECO:0000259" key="6">
    <source>
        <dbReference type="PROSITE" id="PS51292"/>
    </source>
</evidence>
<proteinExistence type="predicted"/>
<dbReference type="EMBL" id="JAVXUP010002427">
    <property type="protein sequence ID" value="KAK3003379.1"/>
    <property type="molecule type" value="Genomic_DNA"/>
</dbReference>
<dbReference type="SUPFAM" id="SSF57850">
    <property type="entry name" value="RING/U-box"/>
    <property type="match status" value="1"/>
</dbReference>
<gene>
    <name evidence="7" type="ORF">RJ639_018131</name>
</gene>
<dbReference type="InterPro" id="IPR013083">
    <property type="entry name" value="Znf_RING/FYVE/PHD"/>
</dbReference>
<feature type="compositionally biased region" description="Basic residues" evidence="4">
    <location>
        <begin position="19"/>
        <end position="32"/>
    </location>
</feature>
<dbReference type="Gene3D" id="3.30.40.10">
    <property type="entry name" value="Zinc/RING finger domain, C3HC4 (zinc finger)"/>
    <property type="match status" value="1"/>
</dbReference>
<feature type="transmembrane region" description="Helical" evidence="5">
    <location>
        <begin position="208"/>
        <end position="227"/>
    </location>
</feature>
<keyword evidence="3" id="KW-0862">Zinc</keyword>
<feature type="compositionally biased region" description="Polar residues" evidence="4">
    <location>
        <begin position="1"/>
        <end position="12"/>
    </location>
</feature>
<evidence type="ECO:0000313" key="7">
    <source>
        <dbReference type="EMBL" id="KAK3003379.1"/>
    </source>
</evidence>
<dbReference type="PANTHER" id="PTHR46214:SF18">
    <property type="entry name" value="RING-CH-TYPE DOMAIN-CONTAINING PROTEIN"/>
    <property type="match status" value="1"/>
</dbReference>
<keyword evidence="5" id="KW-0812">Transmembrane</keyword>
<feature type="region of interest" description="Disordered" evidence="4">
    <location>
        <begin position="1"/>
        <end position="89"/>
    </location>
</feature>
<keyword evidence="5" id="KW-0472">Membrane</keyword>
<name>A0AA88V7V8_9ASTE</name>
<feature type="compositionally biased region" description="Low complexity" evidence="4">
    <location>
        <begin position="33"/>
        <end position="48"/>
    </location>
</feature>
<keyword evidence="1" id="KW-0479">Metal-binding</keyword>
<organism evidence="7 8">
    <name type="scientific">Escallonia herrerae</name>
    <dbReference type="NCBI Taxonomy" id="1293975"/>
    <lineage>
        <taxon>Eukaryota</taxon>
        <taxon>Viridiplantae</taxon>
        <taxon>Streptophyta</taxon>
        <taxon>Embryophyta</taxon>
        <taxon>Tracheophyta</taxon>
        <taxon>Spermatophyta</taxon>
        <taxon>Magnoliopsida</taxon>
        <taxon>eudicotyledons</taxon>
        <taxon>Gunneridae</taxon>
        <taxon>Pentapetalae</taxon>
        <taxon>asterids</taxon>
        <taxon>campanulids</taxon>
        <taxon>Escalloniales</taxon>
        <taxon>Escalloniaceae</taxon>
        <taxon>Escallonia</taxon>
    </lineage>
</organism>
<accession>A0AA88V7V8</accession>
<dbReference type="PROSITE" id="PS51292">
    <property type="entry name" value="ZF_RING_CH"/>
    <property type="match status" value="1"/>
</dbReference>
<protein>
    <recommendedName>
        <fullName evidence="6">RING-CH-type domain-containing protein</fullName>
    </recommendedName>
</protein>
<evidence type="ECO:0000313" key="8">
    <source>
        <dbReference type="Proteomes" id="UP001188597"/>
    </source>
</evidence>
<dbReference type="Proteomes" id="UP001188597">
    <property type="component" value="Unassembled WGS sequence"/>
</dbReference>
<dbReference type="GO" id="GO:0008270">
    <property type="term" value="F:zinc ion binding"/>
    <property type="evidence" value="ECO:0007669"/>
    <property type="project" value="UniProtKB-KW"/>
</dbReference>
<dbReference type="Pfam" id="PF12906">
    <property type="entry name" value="RINGv"/>
    <property type="match status" value="1"/>
</dbReference>
<feature type="domain" description="RING-CH-type" evidence="6">
    <location>
        <begin position="97"/>
        <end position="172"/>
    </location>
</feature>
<dbReference type="SMART" id="SM00744">
    <property type="entry name" value="RINGv"/>
    <property type="match status" value="1"/>
</dbReference>
<sequence>MSATEASTSTDIESGEGRRSHRHRRRKRRRPSLARSSSETTTATTDGSRCFSGDSDDHSWHSPRNSAASRSHGGCGSFSSSEEVDLESGDLERKVHLDKREERDCRICHSRLVGGGRGDGGGGAAAAARAGFELGCDCKGDMGAAHRQCAETWFKIKGNTTCEICGATALNVAGDQSNEANNATGAAAANTAATILPETRSFWHGRRIMNFLLACMVFAFIVSWLFHFNVLPA</sequence>